<accession>A0ABU3KSM6</accession>
<feature type="transmembrane region" description="Helical" evidence="1">
    <location>
        <begin position="109"/>
        <end position="127"/>
    </location>
</feature>
<dbReference type="RefSeq" id="WP_313876415.1">
    <property type="nucleotide sequence ID" value="NZ_JAVBIK010000003.1"/>
</dbReference>
<dbReference type="Proteomes" id="UP001321700">
    <property type="component" value="Unassembled WGS sequence"/>
</dbReference>
<sequence length="138" mass="14759">MAILGGKRQKMENSNNPSIKFAQVVKKAASQSFTQRHPVIARLLSGFVGVVAFAANNVVAPFLIGAAIVSKACGSGELAKRIGALPFMKYLAGYLADEMEKDNMSSGEMAVMAIPFFGPVHMGVNAAKKAFDKMQNRH</sequence>
<evidence type="ECO:0000313" key="2">
    <source>
        <dbReference type="EMBL" id="MDT7520752.1"/>
    </source>
</evidence>
<keyword evidence="1" id="KW-1133">Transmembrane helix</keyword>
<protein>
    <submittedName>
        <fullName evidence="2">Uncharacterized protein</fullName>
    </submittedName>
</protein>
<reference evidence="2 3" key="1">
    <citation type="submission" date="2023-08" db="EMBL/GenBank/DDBJ databases">
        <title>Rhodoferax potami sp. nov. and Rhodoferax mekongensis sp. nov., isolated from the Mekong River in Thailand.</title>
        <authorList>
            <person name="Kitikhun S."/>
            <person name="Charoenyingcharoen P."/>
            <person name="Siriarchawattana P."/>
            <person name="Likhitrattanapisal S."/>
            <person name="Nilsakha T."/>
            <person name="Chanpet A."/>
            <person name="Rattanawaree P."/>
            <person name="Ingsriswang S."/>
        </authorList>
    </citation>
    <scope>NUCLEOTIDE SEQUENCE [LARGE SCALE GENOMIC DNA]</scope>
    <source>
        <strain evidence="2 3">TBRC 17660</strain>
    </source>
</reference>
<dbReference type="EMBL" id="JAVBIK010000003">
    <property type="protein sequence ID" value="MDT7520752.1"/>
    <property type="molecule type" value="Genomic_DNA"/>
</dbReference>
<keyword evidence="3" id="KW-1185">Reference proteome</keyword>
<evidence type="ECO:0000313" key="3">
    <source>
        <dbReference type="Proteomes" id="UP001321700"/>
    </source>
</evidence>
<gene>
    <name evidence="2" type="ORF">RAE19_19110</name>
</gene>
<evidence type="ECO:0000256" key="1">
    <source>
        <dbReference type="SAM" id="Phobius"/>
    </source>
</evidence>
<keyword evidence="1" id="KW-0472">Membrane</keyword>
<name>A0ABU3KSM6_9BURK</name>
<proteinExistence type="predicted"/>
<feature type="transmembrane region" description="Helical" evidence="1">
    <location>
        <begin position="43"/>
        <end position="69"/>
    </location>
</feature>
<organism evidence="2 3">
    <name type="scientific">Rhodoferax potami</name>
    <dbReference type="NCBI Taxonomy" id="3068338"/>
    <lineage>
        <taxon>Bacteria</taxon>
        <taxon>Pseudomonadati</taxon>
        <taxon>Pseudomonadota</taxon>
        <taxon>Betaproteobacteria</taxon>
        <taxon>Burkholderiales</taxon>
        <taxon>Comamonadaceae</taxon>
        <taxon>Rhodoferax</taxon>
    </lineage>
</organism>
<comment type="caution">
    <text evidence="2">The sequence shown here is derived from an EMBL/GenBank/DDBJ whole genome shotgun (WGS) entry which is preliminary data.</text>
</comment>
<keyword evidence="1" id="KW-0812">Transmembrane</keyword>